<proteinExistence type="predicted"/>
<dbReference type="Ensembl" id="ENSHCOT00000015090.1">
    <property type="protein sequence ID" value="ENSHCOP00000009060.1"/>
    <property type="gene ID" value="ENSHCOG00000011436.1"/>
</dbReference>
<dbReference type="Proteomes" id="UP000264820">
    <property type="component" value="Unplaced"/>
</dbReference>
<evidence type="ECO:0000313" key="4">
    <source>
        <dbReference type="Proteomes" id="UP000264820"/>
    </source>
</evidence>
<dbReference type="Pfam" id="PF17696">
    <property type="entry name" value="ALN"/>
    <property type="match status" value="1"/>
</dbReference>
<keyword evidence="2" id="KW-1133">Transmembrane helix</keyword>
<name>A0A3Q2XVX2_HIPCM</name>
<evidence type="ECO:0000256" key="2">
    <source>
        <dbReference type="SAM" id="Phobius"/>
    </source>
</evidence>
<reference evidence="3" key="2">
    <citation type="submission" date="2025-09" db="UniProtKB">
        <authorList>
            <consortium name="Ensembl"/>
        </authorList>
    </citation>
    <scope>IDENTIFICATION</scope>
</reference>
<dbReference type="AlphaFoldDB" id="A0A3Q2XVX2"/>
<evidence type="ECO:0000313" key="3">
    <source>
        <dbReference type="Ensembl" id="ENSHCOP00000009060.1"/>
    </source>
</evidence>
<keyword evidence="2" id="KW-0472">Membrane</keyword>
<keyword evidence="4" id="KW-1185">Reference proteome</keyword>
<evidence type="ECO:0000256" key="1">
    <source>
        <dbReference type="SAM" id="MobiDB-lite"/>
    </source>
</evidence>
<dbReference type="InterPro" id="IPR038780">
    <property type="entry name" value="ALN"/>
</dbReference>
<organism evidence="3 4">
    <name type="scientific">Hippocampus comes</name>
    <name type="common">Tiger tail seahorse</name>
    <dbReference type="NCBI Taxonomy" id="109280"/>
    <lineage>
        <taxon>Eukaryota</taxon>
        <taxon>Metazoa</taxon>
        <taxon>Chordata</taxon>
        <taxon>Craniata</taxon>
        <taxon>Vertebrata</taxon>
        <taxon>Euteleostomi</taxon>
        <taxon>Actinopterygii</taxon>
        <taxon>Neopterygii</taxon>
        <taxon>Teleostei</taxon>
        <taxon>Neoteleostei</taxon>
        <taxon>Acanthomorphata</taxon>
        <taxon>Syngnathiaria</taxon>
        <taxon>Syngnathiformes</taxon>
        <taxon>Syngnathoidei</taxon>
        <taxon>Syngnathidae</taxon>
        <taxon>Hippocampus</taxon>
    </lineage>
</organism>
<feature type="transmembrane region" description="Helical" evidence="2">
    <location>
        <begin position="47"/>
        <end position="65"/>
    </location>
</feature>
<sequence length="66" mass="7525">PSSSSASDGTLLQSSVLRPASTARDEDLAKFNETTLSLPKHSYWFDFWLFIAFDVVFFLIMYFLVP</sequence>
<reference evidence="3" key="1">
    <citation type="submission" date="2025-08" db="UniProtKB">
        <authorList>
            <consortium name="Ensembl"/>
        </authorList>
    </citation>
    <scope>IDENTIFICATION</scope>
</reference>
<dbReference type="GeneTree" id="ENSGT01150000287020"/>
<feature type="region of interest" description="Disordered" evidence="1">
    <location>
        <begin position="1"/>
        <end position="22"/>
    </location>
</feature>
<protein>
    <submittedName>
        <fullName evidence="3">Uncharacterized protein</fullName>
    </submittedName>
</protein>
<feature type="compositionally biased region" description="Polar residues" evidence="1">
    <location>
        <begin position="1"/>
        <end position="16"/>
    </location>
</feature>
<accession>A0A3Q2XVX2</accession>
<keyword evidence="2" id="KW-0812">Transmembrane</keyword>